<name>A0A149T4M5_9PROT</name>
<dbReference type="InterPro" id="IPR016064">
    <property type="entry name" value="NAD/diacylglycerol_kinase_sf"/>
</dbReference>
<dbReference type="Proteomes" id="UP001156672">
    <property type="component" value="Unassembled WGS sequence"/>
</dbReference>
<reference evidence="7" key="3">
    <citation type="journal article" date="2019" name="Int. J. Syst. Evol. Microbiol.">
        <title>The Global Catalogue of Microorganisms (GCM) 10K type strain sequencing project: providing services to taxonomists for standard genome sequencing and annotation.</title>
        <authorList>
            <consortium name="The Broad Institute Genomics Platform"/>
            <consortium name="The Broad Institute Genome Sequencing Center for Infectious Disease"/>
            <person name="Wu L."/>
            <person name="Ma J."/>
        </authorList>
    </citation>
    <scope>NUCLEOTIDE SEQUENCE [LARGE SCALE GENOMIC DNA]</scope>
    <source>
        <strain evidence="7">NBRC 3250</strain>
    </source>
</reference>
<dbReference type="PATRIC" id="fig|318683.5.peg.2683"/>
<evidence type="ECO:0000313" key="4">
    <source>
        <dbReference type="EMBL" id="KXV45674.1"/>
    </source>
</evidence>
<proteinExistence type="predicted"/>
<evidence type="ECO:0000313" key="3">
    <source>
        <dbReference type="EMBL" id="KXV42019.1"/>
    </source>
</evidence>
<dbReference type="InterPro" id="IPR017438">
    <property type="entry name" value="ATP-NAD_kinase_N"/>
</dbReference>
<evidence type="ECO:0000313" key="5">
    <source>
        <dbReference type="Proteomes" id="UP000075636"/>
    </source>
</evidence>
<reference evidence="5 6" key="2">
    <citation type="submission" date="2015-06" db="EMBL/GenBank/DDBJ databases">
        <title>Improved classification and identification of acetic acid bacteria using matrix-assisted laser desorption/ionization time-of-flight mass spectrometry; Gluconobacter nephelii and Gluconobacter uchimurae are later heterotypic synonyms of Gluconobacter japonicus and Gluconobacter oxydans, respectively.</title>
        <authorList>
            <person name="Li L."/>
            <person name="Cleenwerck I."/>
            <person name="De Vuyst L."/>
            <person name="Vandamme P."/>
        </authorList>
    </citation>
    <scope>NUCLEOTIDE SEQUENCE [LARGE SCALE GENOMIC DNA]</scope>
    <source>
        <strain evidence="3 6">LMG 1356</strain>
        <strain evidence="4 5">LMG 1768</strain>
    </source>
</reference>
<gene>
    <name evidence="3" type="ORF">AD941_02115</name>
    <name evidence="4" type="ORF">AD945_15790</name>
    <name evidence="2" type="ORF">GCM10007866_05370</name>
</gene>
<reference evidence="2" key="1">
    <citation type="journal article" date="2014" name="Int. J. Syst. Evol. Microbiol.">
        <title>Complete genome of a new Firmicutes species belonging to the dominant human colonic microbiota ('Ruminococcus bicirculans') reveals two chromosomes and a selective capacity to utilize plant glucans.</title>
        <authorList>
            <consortium name="NISC Comparative Sequencing Program"/>
            <person name="Wegmann U."/>
            <person name="Louis P."/>
            <person name="Goesmann A."/>
            <person name="Henrissat B."/>
            <person name="Duncan S.H."/>
            <person name="Flint H.J."/>
        </authorList>
    </citation>
    <scope>NUCLEOTIDE SEQUENCE</scope>
    <source>
        <strain evidence="2">NBRC 3250</strain>
    </source>
</reference>
<feature type="domain" description="DAGKc" evidence="1">
    <location>
        <begin position="11"/>
        <end position="125"/>
    </location>
</feature>
<keyword evidence="2" id="KW-0418">Kinase</keyword>
<evidence type="ECO:0000313" key="6">
    <source>
        <dbReference type="Proteomes" id="UP000075682"/>
    </source>
</evidence>
<evidence type="ECO:0000313" key="2">
    <source>
        <dbReference type="EMBL" id="GLQ68089.1"/>
    </source>
</evidence>
<dbReference type="EMBL" id="BSNW01000006">
    <property type="protein sequence ID" value="GLQ68089.1"/>
    <property type="molecule type" value="Genomic_DNA"/>
</dbReference>
<keyword evidence="7" id="KW-1185">Reference proteome</keyword>
<evidence type="ECO:0000313" key="7">
    <source>
        <dbReference type="Proteomes" id="UP001156672"/>
    </source>
</evidence>
<dbReference type="Proteomes" id="UP000075636">
    <property type="component" value="Unassembled WGS sequence"/>
</dbReference>
<keyword evidence="2" id="KW-0808">Transferase</keyword>
<organism evidence="4 5">
    <name type="scientific">Gluconobacter albidus</name>
    <dbReference type="NCBI Taxonomy" id="318683"/>
    <lineage>
        <taxon>Bacteria</taxon>
        <taxon>Pseudomonadati</taxon>
        <taxon>Pseudomonadota</taxon>
        <taxon>Alphaproteobacteria</taxon>
        <taxon>Acetobacterales</taxon>
        <taxon>Acetobacteraceae</taxon>
        <taxon>Gluconobacter</taxon>
    </lineage>
</organism>
<protein>
    <submittedName>
        <fullName evidence="2">Diacylglycerol kinase</fullName>
    </submittedName>
</protein>
<comment type="caution">
    <text evidence="4">The sequence shown here is derived from an EMBL/GenBank/DDBJ whole genome shotgun (WGS) entry which is preliminary data.</text>
</comment>
<dbReference type="Pfam" id="PF00781">
    <property type="entry name" value="DAGK_cat"/>
    <property type="match status" value="1"/>
</dbReference>
<dbReference type="GO" id="GO:0016301">
    <property type="term" value="F:kinase activity"/>
    <property type="evidence" value="ECO:0007669"/>
    <property type="project" value="UniProtKB-KW"/>
</dbReference>
<dbReference type="Proteomes" id="UP000075682">
    <property type="component" value="Unassembled WGS sequence"/>
</dbReference>
<dbReference type="RefSeq" id="WP_231865217.1">
    <property type="nucleotide sequence ID" value="NZ_BEWL01000001.1"/>
</dbReference>
<dbReference type="AlphaFoldDB" id="A0A149T4M5"/>
<evidence type="ECO:0000259" key="1">
    <source>
        <dbReference type="Pfam" id="PF00781"/>
    </source>
</evidence>
<dbReference type="SUPFAM" id="SSF111331">
    <property type="entry name" value="NAD kinase/diacylglycerol kinase-like"/>
    <property type="match status" value="1"/>
</dbReference>
<dbReference type="InterPro" id="IPR001206">
    <property type="entry name" value="Diacylglycerol_kinase_cat_dom"/>
</dbReference>
<reference evidence="2" key="4">
    <citation type="submission" date="2023-01" db="EMBL/GenBank/DDBJ databases">
        <title>Draft genome sequence of Gluconobacter albidus strain NBRC 3250.</title>
        <authorList>
            <person name="Sun Q."/>
            <person name="Mori K."/>
        </authorList>
    </citation>
    <scope>NUCLEOTIDE SEQUENCE</scope>
    <source>
        <strain evidence="2">NBRC 3250</strain>
    </source>
</reference>
<accession>A0A149T4M5</accession>
<dbReference type="EMBL" id="LHZN01000093">
    <property type="protein sequence ID" value="KXV42019.1"/>
    <property type="molecule type" value="Genomic_DNA"/>
</dbReference>
<sequence>MKIASPVRIALIHNARSRRNRRNGSSFAVEAQALLGKDFVPSDSREGTTDHVRQLCERGIDTIIIDGGDGTVSTALTAIARAYPADRLPDIVVLASGNTNLIASDVGFGLRGMDAIRRLKAGALRSSIRTPVRLSWPGTDRMPVLGLFGGCAGFARAVRIAHSPTVLRFAPHDLAVGITLLTTFVSLMFRKSREAWLRGDPLRIETGGHVYDGQSFMFLVTGLSCLSRGIWPFWDAEPNVEGLRYLDVGAQPDSLLRATWALLCGRAPRWLRRHPDYVSGRTDDMTLVTESDFVLDGEVFSAAPDGVLRLERAPSFRFLHA</sequence>
<dbReference type="EMBL" id="LHZR01000114">
    <property type="protein sequence ID" value="KXV45674.1"/>
    <property type="molecule type" value="Genomic_DNA"/>
</dbReference>
<dbReference type="Gene3D" id="3.40.50.10330">
    <property type="entry name" value="Probable inorganic polyphosphate/atp-NAD kinase, domain 1"/>
    <property type="match status" value="1"/>
</dbReference>
<dbReference type="STRING" id="318683.A0U94_04380"/>